<comment type="caution">
    <text evidence="2">The sequence shown here is derived from an EMBL/GenBank/DDBJ whole genome shotgun (WGS) entry which is preliminary data.</text>
</comment>
<sequence>MHTVRSASVLCIAWCCTWGITGVAWAQDKAIQPPTEAPAPTWNYSLGLRWHADDLRHPGLRFGPMLGLQYGRWRLGPVDGENWHRFGQVQQDNSLTYDWLRIHNLRTSLSASIQNLERDSSLDSVRSGKKTLQAKASMDYFLPNRWSIGMIVTHDMLDKGGGTALSPNWTYREPLSDNATLLFSQSITWGTASYWQTRQQRAPDLPAHQGAGLGHWDTSLTYRYRFQPHWVFFSQAGMGRAIRPVLAAELSPTFIYSAQLGVIYFSR</sequence>
<dbReference type="RefSeq" id="WP_191817982.1">
    <property type="nucleotide sequence ID" value="NZ_JACYFT010000001.1"/>
</dbReference>
<dbReference type="Pfam" id="PF06629">
    <property type="entry name" value="MipA"/>
    <property type="match status" value="1"/>
</dbReference>
<dbReference type="InterPro" id="IPR010583">
    <property type="entry name" value="MipA"/>
</dbReference>
<evidence type="ECO:0000313" key="2">
    <source>
        <dbReference type="EMBL" id="MBD8049521.1"/>
    </source>
</evidence>
<accession>A0A927IKU6</accession>
<organism evidence="2 3">
    <name type="scientific">Limnohabitans radicicola</name>
    <dbReference type="NCBI Taxonomy" id="2771427"/>
    <lineage>
        <taxon>Bacteria</taxon>
        <taxon>Pseudomonadati</taxon>
        <taxon>Pseudomonadota</taxon>
        <taxon>Betaproteobacteria</taxon>
        <taxon>Burkholderiales</taxon>
        <taxon>Comamonadaceae</taxon>
        <taxon>Limnohabitans</taxon>
    </lineage>
</organism>
<keyword evidence="3" id="KW-1185">Reference proteome</keyword>
<gene>
    <name evidence="2" type="ORF">IC609_03120</name>
</gene>
<keyword evidence="1" id="KW-0732">Signal</keyword>
<feature type="signal peptide" evidence="1">
    <location>
        <begin position="1"/>
        <end position="26"/>
    </location>
</feature>
<evidence type="ECO:0000256" key="1">
    <source>
        <dbReference type="SAM" id="SignalP"/>
    </source>
</evidence>
<dbReference type="AlphaFoldDB" id="A0A927IKU6"/>
<protein>
    <recommendedName>
        <fullName evidence="4">Structural protein MipA</fullName>
    </recommendedName>
</protein>
<name>A0A927IKU6_9BURK</name>
<reference evidence="2" key="1">
    <citation type="submission" date="2020-09" db="EMBL/GenBank/DDBJ databases">
        <title>Genome seq and assembly of Limnohabitants sp.</title>
        <authorList>
            <person name="Chhetri G."/>
        </authorList>
    </citation>
    <scope>NUCLEOTIDE SEQUENCE</scope>
    <source>
        <strain evidence="2">JUR4</strain>
    </source>
</reference>
<dbReference type="EMBL" id="JACYFT010000001">
    <property type="protein sequence ID" value="MBD8049521.1"/>
    <property type="molecule type" value="Genomic_DNA"/>
</dbReference>
<dbReference type="Proteomes" id="UP000647424">
    <property type="component" value="Unassembled WGS sequence"/>
</dbReference>
<feature type="chain" id="PRO_5037599685" description="Structural protein MipA" evidence="1">
    <location>
        <begin position="27"/>
        <end position="267"/>
    </location>
</feature>
<evidence type="ECO:0008006" key="4">
    <source>
        <dbReference type="Google" id="ProtNLM"/>
    </source>
</evidence>
<proteinExistence type="predicted"/>
<evidence type="ECO:0000313" key="3">
    <source>
        <dbReference type="Proteomes" id="UP000647424"/>
    </source>
</evidence>